<protein>
    <submittedName>
        <fullName evidence="1">Uncharacterized protein</fullName>
    </submittedName>
</protein>
<proteinExistence type="predicted"/>
<reference evidence="1 2" key="1">
    <citation type="submission" date="2020-03" db="EMBL/GenBank/DDBJ databases">
        <authorList>
            <person name="Zhu W."/>
        </authorList>
    </citation>
    <scope>NUCLEOTIDE SEQUENCE [LARGE SCALE GENOMIC DNA]</scope>
    <source>
        <strain evidence="1 2">323-1</strain>
    </source>
</reference>
<evidence type="ECO:0000313" key="1">
    <source>
        <dbReference type="EMBL" id="QIO06963.1"/>
    </source>
</evidence>
<dbReference type="KEGG" id="asha:G8E00_13965"/>
<sequence length="129" mass="15580">MHGVNDRYQLGRSRLAIAFQCVFFCMIILLAYVSLPLIWWIIALVGYLLVWLLFKPNQVEVLELLDDQEWSLKLKNQQKIHRVSLRKIIDHHFYMVIYFQEKNPKSLVIWKDQIDQIQWKRLLARAKLN</sequence>
<keyword evidence="2" id="KW-1185">Reference proteome</keyword>
<evidence type="ECO:0000313" key="2">
    <source>
        <dbReference type="Proteomes" id="UP000502297"/>
    </source>
</evidence>
<dbReference type="EMBL" id="CP049801">
    <property type="protein sequence ID" value="QIO06963.1"/>
    <property type="molecule type" value="Genomic_DNA"/>
</dbReference>
<dbReference type="RefSeq" id="WP_166011045.1">
    <property type="nucleotide sequence ID" value="NZ_CP049801.1"/>
</dbReference>
<dbReference type="Proteomes" id="UP000502297">
    <property type="component" value="Chromosome"/>
</dbReference>
<gene>
    <name evidence="1" type="ORF">G8E00_13965</name>
</gene>
<name>A0A6G8RZ00_9GAMM</name>
<dbReference type="AlphaFoldDB" id="A0A6G8RZ00"/>
<organism evidence="1 2">
    <name type="scientific">Acinetobacter shaoyimingii</name>
    <dbReference type="NCBI Taxonomy" id="2715164"/>
    <lineage>
        <taxon>Bacteria</taxon>
        <taxon>Pseudomonadati</taxon>
        <taxon>Pseudomonadota</taxon>
        <taxon>Gammaproteobacteria</taxon>
        <taxon>Moraxellales</taxon>
        <taxon>Moraxellaceae</taxon>
        <taxon>Acinetobacter</taxon>
    </lineage>
</organism>
<accession>A0A6G8RZ00</accession>